<dbReference type="OrthoDB" id="10684197at2759"/>
<gene>
    <name evidence="1" type="ORF">T440DRAFT_519332</name>
</gene>
<evidence type="ECO:0000313" key="2">
    <source>
        <dbReference type="Proteomes" id="UP000799423"/>
    </source>
</evidence>
<accession>A0A6A7B1A6</accession>
<keyword evidence="2" id="KW-1185">Reference proteome</keyword>
<organism evidence="1 2">
    <name type="scientific">Plenodomus tracheiphilus IPT5</name>
    <dbReference type="NCBI Taxonomy" id="1408161"/>
    <lineage>
        <taxon>Eukaryota</taxon>
        <taxon>Fungi</taxon>
        <taxon>Dikarya</taxon>
        <taxon>Ascomycota</taxon>
        <taxon>Pezizomycotina</taxon>
        <taxon>Dothideomycetes</taxon>
        <taxon>Pleosporomycetidae</taxon>
        <taxon>Pleosporales</taxon>
        <taxon>Pleosporineae</taxon>
        <taxon>Leptosphaeriaceae</taxon>
        <taxon>Plenodomus</taxon>
    </lineage>
</organism>
<name>A0A6A7B1A6_9PLEO</name>
<proteinExistence type="predicted"/>
<protein>
    <submittedName>
        <fullName evidence="1">Uncharacterized protein</fullName>
    </submittedName>
</protein>
<dbReference type="AlphaFoldDB" id="A0A6A7B1A6"/>
<dbReference type="EMBL" id="MU006313">
    <property type="protein sequence ID" value="KAF2849073.1"/>
    <property type="molecule type" value="Genomic_DNA"/>
</dbReference>
<reference evidence="1" key="1">
    <citation type="submission" date="2020-01" db="EMBL/GenBank/DDBJ databases">
        <authorList>
            <consortium name="DOE Joint Genome Institute"/>
            <person name="Haridas S."/>
            <person name="Albert R."/>
            <person name="Binder M."/>
            <person name="Bloem J."/>
            <person name="Labutti K."/>
            <person name="Salamov A."/>
            <person name="Andreopoulos B."/>
            <person name="Baker S.E."/>
            <person name="Barry K."/>
            <person name="Bills G."/>
            <person name="Bluhm B.H."/>
            <person name="Cannon C."/>
            <person name="Castanera R."/>
            <person name="Culley D.E."/>
            <person name="Daum C."/>
            <person name="Ezra D."/>
            <person name="Gonzalez J.B."/>
            <person name="Henrissat B."/>
            <person name="Kuo A."/>
            <person name="Liang C."/>
            <person name="Lipzen A."/>
            <person name="Lutzoni F."/>
            <person name="Magnuson J."/>
            <person name="Mondo S."/>
            <person name="Nolan M."/>
            <person name="Ohm R."/>
            <person name="Pangilinan J."/>
            <person name="Park H.-J."/>
            <person name="Ramirez L."/>
            <person name="Alfaro M."/>
            <person name="Sun H."/>
            <person name="Tritt A."/>
            <person name="Yoshinaga Y."/>
            <person name="Zwiers L.-H."/>
            <person name="Turgeon B.G."/>
            <person name="Goodwin S.B."/>
            <person name="Spatafora J.W."/>
            <person name="Crous P.W."/>
            <person name="Grigoriev I.V."/>
        </authorList>
    </citation>
    <scope>NUCLEOTIDE SEQUENCE</scope>
    <source>
        <strain evidence="1">IPT5</strain>
    </source>
</reference>
<dbReference type="Proteomes" id="UP000799423">
    <property type="component" value="Unassembled WGS sequence"/>
</dbReference>
<evidence type="ECO:0000313" key="1">
    <source>
        <dbReference type="EMBL" id="KAF2849073.1"/>
    </source>
</evidence>
<sequence length="240" mass="26287">MVTAHPAIPWKFTPRSFRLYATALDLDEVTAPFENFTVEDIVPFFAVTTILYDGFNKGQKALEAPPNSSQDNAASSSDFVSDLGYQRDVHSTNGKSCIQQPSSRELRPTLPRYNNLYIGINTLFDFHGALASIFISKLSKLQVITAFLKLSSQEPNDPRANGFKLGSVKLVDVLKGIDFDEDGKATNAAVMKTRKTFARKDAQVLGLDARLVQGSREVFKTITLNAQGSSNRGLAHAGIV</sequence>